<organism evidence="1">
    <name type="scientific">Anguilla anguilla</name>
    <name type="common">European freshwater eel</name>
    <name type="synonym">Muraena anguilla</name>
    <dbReference type="NCBI Taxonomy" id="7936"/>
    <lineage>
        <taxon>Eukaryota</taxon>
        <taxon>Metazoa</taxon>
        <taxon>Chordata</taxon>
        <taxon>Craniata</taxon>
        <taxon>Vertebrata</taxon>
        <taxon>Euteleostomi</taxon>
        <taxon>Actinopterygii</taxon>
        <taxon>Neopterygii</taxon>
        <taxon>Teleostei</taxon>
        <taxon>Anguilliformes</taxon>
        <taxon>Anguillidae</taxon>
        <taxon>Anguilla</taxon>
    </lineage>
</organism>
<name>A0A0E9W6G0_ANGAN</name>
<evidence type="ECO:0000313" key="1">
    <source>
        <dbReference type="EMBL" id="JAH85959.1"/>
    </source>
</evidence>
<dbReference type="EMBL" id="GBXM01022618">
    <property type="protein sequence ID" value="JAH85959.1"/>
    <property type="molecule type" value="Transcribed_RNA"/>
</dbReference>
<accession>A0A0E9W6G0</accession>
<reference evidence="1" key="2">
    <citation type="journal article" date="2015" name="Fish Shellfish Immunol.">
        <title>Early steps in the European eel (Anguilla anguilla)-Vibrio vulnificus interaction in the gills: Role of the RtxA13 toxin.</title>
        <authorList>
            <person name="Callol A."/>
            <person name="Pajuelo D."/>
            <person name="Ebbesson L."/>
            <person name="Teles M."/>
            <person name="MacKenzie S."/>
            <person name="Amaro C."/>
        </authorList>
    </citation>
    <scope>NUCLEOTIDE SEQUENCE</scope>
</reference>
<reference evidence="1" key="1">
    <citation type="submission" date="2014-11" db="EMBL/GenBank/DDBJ databases">
        <authorList>
            <person name="Amaro Gonzalez C."/>
        </authorList>
    </citation>
    <scope>NUCLEOTIDE SEQUENCE</scope>
</reference>
<sequence length="52" mass="5720">MLLIDCAIKSNSNTSEILSTGKSISCLTLMWRGGGAQEQESREGQMRWGLCK</sequence>
<dbReference type="AlphaFoldDB" id="A0A0E9W6G0"/>
<proteinExistence type="predicted"/>
<protein>
    <submittedName>
        <fullName evidence="1">Uncharacterized protein</fullName>
    </submittedName>
</protein>